<accession>A0A3M7SLP5</accession>
<dbReference type="Proteomes" id="UP000276133">
    <property type="component" value="Unassembled WGS sequence"/>
</dbReference>
<sequence>MDFKYYILFVNLFNSLFLHGNTWPNSSDNLKKEHWKKMIETKTNLKENSYFFFMNHSLSILQKYEKRSPVANIEMVTELINNISNINARSEQFDAGKLEADIFVMLLSEVIEQANYLRTEKLLNSTQKISKSFERFITKSTIPENYIIKTENLSVLSLRLNKSEKNKVNSSEINSVDSLIDSDQMNPFEYLTQYTIRSYLMYIK</sequence>
<gene>
    <name evidence="1" type="ORF">BpHYR1_016080</name>
</gene>
<dbReference type="AlphaFoldDB" id="A0A3M7SLP5"/>
<dbReference type="EMBL" id="REGN01001154">
    <property type="protein sequence ID" value="RNA36642.1"/>
    <property type="molecule type" value="Genomic_DNA"/>
</dbReference>
<keyword evidence="2" id="KW-1185">Reference proteome</keyword>
<protein>
    <submittedName>
        <fullName evidence="1">Uncharacterized protein</fullName>
    </submittedName>
</protein>
<name>A0A3M7SLP5_BRAPC</name>
<evidence type="ECO:0000313" key="1">
    <source>
        <dbReference type="EMBL" id="RNA36642.1"/>
    </source>
</evidence>
<proteinExistence type="predicted"/>
<reference evidence="1 2" key="1">
    <citation type="journal article" date="2018" name="Sci. Rep.">
        <title>Genomic signatures of local adaptation to the degree of environmental predictability in rotifers.</title>
        <authorList>
            <person name="Franch-Gras L."/>
            <person name="Hahn C."/>
            <person name="Garcia-Roger E.M."/>
            <person name="Carmona M.J."/>
            <person name="Serra M."/>
            <person name="Gomez A."/>
        </authorList>
    </citation>
    <scope>NUCLEOTIDE SEQUENCE [LARGE SCALE GENOMIC DNA]</scope>
    <source>
        <strain evidence="1">HYR1</strain>
    </source>
</reference>
<comment type="caution">
    <text evidence="1">The sequence shown here is derived from an EMBL/GenBank/DDBJ whole genome shotgun (WGS) entry which is preliminary data.</text>
</comment>
<evidence type="ECO:0000313" key="2">
    <source>
        <dbReference type="Proteomes" id="UP000276133"/>
    </source>
</evidence>
<organism evidence="1 2">
    <name type="scientific">Brachionus plicatilis</name>
    <name type="common">Marine rotifer</name>
    <name type="synonym">Brachionus muelleri</name>
    <dbReference type="NCBI Taxonomy" id="10195"/>
    <lineage>
        <taxon>Eukaryota</taxon>
        <taxon>Metazoa</taxon>
        <taxon>Spiralia</taxon>
        <taxon>Gnathifera</taxon>
        <taxon>Rotifera</taxon>
        <taxon>Eurotatoria</taxon>
        <taxon>Monogononta</taxon>
        <taxon>Pseudotrocha</taxon>
        <taxon>Ploima</taxon>
        <taxon>Brachionidae</taxon>
        <taxon>Brachionus</taxon>
    </lineage>
</organism>